<accession>A0ABS8H076</accession>
<proteinExistence type="predicted"/>
<keyword evidence="2" id="KW-1185">Reference proteome</keyword>
<protein>
    <submittedName>
        <fullName evidence="1">DUF3168 domain-containing protein</fullName>
    </submittedName>
</protein>
<reference evidence="1 2" key="1">
    <citation type="submission" date="2021-10" db="EMBL/GenBank/DDBJ databases">
        <title>The diversity and Nitrogen Metabolism of Culturable Nitrate-Utilizing Bacteria Within the Oxygen Minimum Zone of the Changjiang (Yangtze River)Estuary.</title>
        <authorList>
            <person name="Zhang D."/>
            <person name="Zheng J."/>
            <person name="Liu S."/>
            <person name="He W."/>
        </authorList>
    </citation>
    <scope>NUCLEOTIDE SEQUENCE [LARGE SCALE GENOMIC DNA]</scope>
    <source>
        <strain evidence="1 2">FXH275-2</strain>
    </source>
</reference>
<sequence>MSAEVAIRAAVIAALREDAALMAVAQGVHDGEPGRAAAPYAHVGECLGSDWGGKDVAGRELRLTIGLTVAEEVPARLAGMMARVEPALGAAAGRDGWRIVSARLLRSRVARTGGGAGAGWRAVMDYRLRVVREG</sequence>
<gene>
    <name evidence="1" type="ORF">LL253_03360</name>
</gene>
<dbReference type="RefSeq" id="WP_228226203.1">
    <property type="nucleotide sequence ID" value="NZ_JAJGNP010000002.1"/>
</dbReference>
<dbReference type="InterPro" id="IPR053745">
    <property type="entry name" value="Viral_Tail_Comp_sf"/>
</dbReference>
<name>A0ABS8H076_9SPHN</name>
<evidence type="ECO:0000313" key="2">
    <source>
        <dbReference type="Proteomes" id="UP001198830"/>
    </source>
</evidence>
<dbReference type="Gene3D" id="3.30.2000.30">
    <property type="match status" value="1"/>
</dbReference>
<organism evidence="1 2">
    <name type="scientific">Sphingobium soli</name>
    <dbReference type="NCBI Taxonomy" id="1591116"/>
    <lineage>
        <taxon>Bacteria</taxon>
        <taxon>Pseudomonadati</taxon>
        <taxon>Pseudomonadota</taxon>
        <taxon>Alphaproteobacteria</taxon>
        <taxon>Sphingomonadales</taxon>
        <taxon>Sphingomonadaceae</taxon>
        <taxon>Sphingobium</taxon>
    </lineage>
</organism>
<comment type="caution">
    <text evidence="1">The sequence shown here is derived from an EMBL/GenBank/DDBJ whole genome shotgun (WGS) entry which is preliminary data.</text>
</comment>
<dbReference type="Proteomes" id="UP001198830">
    <property type="component" value="Unassembled WGS sequence"/>
</dbReference>
<dbReference type="Pfam" id="PF11367">
    <property type="entry name" value="Tail_completion_gp17"/>
    <property type="match status" value="1"/>
</dbReference>
<dbReference type="InterPro" id="IPR021508">
    <property type="entry name" value="Gp17-like"/>
</dbReference>
<evidence type="ECO:0000313" key="1">
    <source>
        <dbReference type="EMBL" id="MCC4231726.1"/>
    </source>
</evidence>
<dbReference type="EMBL" id="JAJGNP010000002">
    <property type="protein sequence ID" value="MCC4231726.1"/>
    <property type="molecule type" value="Genomic_DNA"/>
</dbReference>